<feature type="binding site" evidence="3">
    <location>
        <begin position="55"/>
        <end position="57"/>
    </location>
    <ligand>
        <name>substrate</name>
    </ligand>
</feature>
<dbReference type="PANTHER" id="PTHR19288:SF46">
    <property type="entry name" value="HALOACID DEHALOGENASE-LIKE HYDROLASE DOMAIN-CONTAINING PROTEIN 2"/>
    <property type="match status" value="1"/>
</dbReference>
<keyword evidence="4" id="KW-0460">Magnesium</keyword>
<dbReference type="KEGG" id="cphy:B5808_11435"/>
<feature type="binding site" evidence="4">
    <location>
        <position position="22"/>
    </location>
    <ligand>
        <name>Mg(2+)</name>
        <dbReference type="ChEBI" id="CHEBI:18420"/>
    </ligand>
</feature>
<dbReference type="Gene3D" id="3.40.50.1000">
    <property type="entry name" value="HAD superfamily/HAD-like"/>
    <property type="match status" value="2"/>
</dbReference>
<dbReference type="GO" id="GO:0005737">
    <property type="term" value="C:cytoplasm"/>
    <property type="evidence" value="ECO:0007669"/>
    <property type="project" value="TreeGrafter"/>
</dbReference>
<dbReference type="Pfam" id="PF13242">
    <property type="entry name" value="Hydrolase_like"/>
    <property type="match status" value="1"/>
</dbReference>
<feature type="active site" description="Nucleophile" evidence="2">
    <location>
        <position position="22"/>
    </location>
</feature>
<evidence type="ECO:0000256" key="1">
    <source>
        <dbReference type="PIRNR" id="PIRNR000915"/>
    </source>
</evidence>
<evidence type="ECO:0000256" key="3">
    <source>
        <dbReference type="PIRSR" id="PIRSR000915-2"/>
    </source>
</evidence>
<dbReference type="STRING" id="1619308.B5808_11435"/>
<feature type="active site" description="Proton donor" evidence="2">
    <location>
        <position position="24"/>
    </location>
</feature>
<dbReference type="RefSeq" id="WP_085019903.1">
    <property type="nucleotide sequence ID" value="NZ_BMHD01000001.1"/>
</dbReference>
<dbReference type="InterPro" id="IPR023214">
    <property type="entry name" value="HAD_sf"/>
</dbReference>
<evidence type="ECO:0000313" key="6">
    <source>
        <dbReference type="Proteomes" id="UP000192775"/>
    </source>
</evidence>
<accession>A0A1X9LKM7</accession>
<dbReference type="InterPro" id="IPR006357">
    <property type="entry name" value="HAD-SF_hydro_IIA"/>
</dbReference>
<dbReference type="PIRSF" id="PIRSF000915">
    <property type="entry name" value="PGP-type_phosphatase"/>
    <property type="match status" value="1"/>
</dbReference>
<organism evidence="5 6">
    <name type="scientific">Cnuibacter physcomitrellae</name>
    <dbReference type="NCBI Taxonomy" id="1619308"/>
    <lineage>
        <taxon>Bacteria</taxon>
        <taxon>Bacillati</taxon>
        <taxon>Actinomycetota</taxon>
        <taxon>Actinomycetes</taxon>
        <taxon>Micrococcales</taxon>
        <taxon>Microbacteriaceae</taxon>
        <taxon>Cnuibacter</taxon>
    </lineage>
</organism>
<dbReference type="EMBL" id="CP020715">
    <property type="protein sequence ID" value="ARJ05765.1"/>
    <property type="molecule type" value="Genomic_DNA"/>
</dbReference>
<keyword evidence="6" id="KW-1185">Reference proteome</keyword>
<keyword evidence="5" id="KW-0378">Hydrolase</keyword>
<comment type="cofactor">
    <cofactor evidence="4">
        <name>Mg(2+)</name>
        <dbReference type="ChEBI" id="CHEBI:18420"/>
    </cofactor>
    <text evidence="4">Divalent metal ions. Mg(2+) is the most effective.</text>
</comment>
<name>A0A1X9LKM7_9MICO</name>
<dbReference type="Pfam" id="PF13344">
    <property type="entry name" value="Hydrolase_6"/>
    <property type="match status" value="1"/>
</dbReference>
<dbReference type="InterPro" id="IPR036412">
    <property type="entry name" value="HAD-like_sf"/>
</dbReference>
<sequence length="280" mass="30960">MQHQAEPFPSDPILEFESYVFDLDGTIYLGEALLPGAQRLIEGLRERGKRVVFCSNNPTKRPDDYAAKLTRLGLPTEVSEVYTSLAATVSWISRTMPEARVYPIGEMPLVEALAEAGIEMTDDPERIDLVVSSYDRTFEYRKLQIAFDALWFHKRARLVTTNPDRYCPFPGGRGEPDAACITAAITAGTQVECEAVFGKPSKDLLDIISAETGLDPATSVMVGDRLATDILFAKNTGMRSALVLTGETDLDMLRVAPDEHRPDWVLGRIDDLLDHQPVAS</sequence>
<feature type="binding site" evidence="4">
    <location>
        <position position="24"/>
    </location>
    <ligand>
        <name>Mg(2+)</name>
        <dbReference type="ChEBI" id="CHEBI:18420"/>
    </ligand>
</feature>
<evidence type="ECO:0000256" key="4">
    <source>
        <dbReference type="PIRSR" id="PIRSR000915-3"/>
    </source>
</evidence>
<evidence type="ECO:0000313" key="5">
    <source>
        <dbReference type="EMBL" id="ARJ05765.1"/>
    </source>
</evidence>
<feature type="binding site" evidence="4">
    <location>
        <position position="224"/>
    </location>
    <ligand>
        <name>Mg(2+)</name>
        <dbReference type="ChEBI" id="CHEBI:18420"/>
    </ligand>
</feature>
<dbReference type="Proteomes" id="UP000192775">
    <property type="component" value="Chromosome"/>
</dbReference>
<comment type="similarity">
    <text evidence="1">Belongs to the HAD-like hydrolase superfamily.</text>
</comment>
<protein>
    <submittedName>
        <fullName evidence="5">HAD family hydrolase</fullName>
    </submittedName>
</protein>
<dbReference type="GO" id="GO:0016791">
    <property type="term" value="F:phosphatase activity"/>
    <property type="evidence" value="ECO:0007669"/>
    <property type="project" value="TreeGrafter"/>
</dbReference>
<dbReference type="AlphaFoldDB" id="A0A1X9LKM7"/>
<dbReference type="PANTHER" id="PTHR19288">
    <property type="entry name" value="4-NITROPHENYLPHOSPHATASE-RELATED"/>
    <property type="match status" value="1"/>
</dbReference>
<dbReference type="GO" id="GO:0046872">
    <property type="term" value="F:metal ion binding"/>
    <property type="evidence" value="ECO:0007669"/>
    <property type="project" value="UniProtKB-KW"/>
</dbReference>
<proteinExistence type="inferred from homology"/>
<gene>
    <name evidence="5" type="ORF">B5808_11435</name>
</gene>
<reference evidence="5 6" key="1">
    <citation type="submission" date="2017-04" db="EMBL/GenBank/DDBJ databases">
        <authorList>
            <person name="Afonso C.L."/>
            <person name="Miller P.J."/>
            <person name="Scott M.A."/>
            <person name="Spackman E."/>
            <person name="Goraichik I."/>
            <person name="Dimitrov K.M."/>
            <person name="Suarez D.L."/>
            <person name="Swayne D.E."/>
        </authorList>
    </citation>
    <scope>NUCLEOTIDE SEQUENCE [LARGE SCALE GENOMIC DNA]</scope>
    <source>
        <strain evidence="6">XA(T)</strain>
    </source>
</reference>
<dbReference type="NCBIfam" id="TIGR01460">
    <property type="entry name" value="HAD-SF-IIA"/>
    <property type="match status" value="1"/>
</dbReference>
<dbReference type="SUPFAM" id="SSF56784">
    <property type="entry name" value="HAD-like"/>
    <property type="match status" value="1"/>
</dbReference>
<feature type="binding site" evidence="3">
    <location>
        <position position="199"/>
    </location>
    <ligand>
        <name>substrate</name>
    </ligand>
</feature>
<evidence type="ECO:0000256" key="2">
    <source>
        <dbReference type="PIRSR" id="PIRSR000915-1"/>
    </source>
</evidence>
<keyword evidence="4" id="KW-0479">Metal-binding</keyword>